<reference evidence="2" key="1">
    <citation type="submission" date="2025-08" db="UniProtKB">
        <authorList>
            <consortium name="Ensembl"/>
        </authorList>
    </citation>
    <scope>IDENTIFICATION</scope>
</reference>
<protein>
    <recommendedName>
        <fullName evidence="1">Inhibitor of growth protein N-terminal histone-binding domain-containing protein</fullName>
    </recommendedName>
</protein>
<dbReference type="Pfam" id="PF12998">
    <property type="entry name" value="ING"/>
    <property type="match status" value="1"/>
</dbReference>
<dbReference type="InterPro" id="IPR024610">
    <property type="entry name" value="ING_N_histone-binding"/>
</dbReference>
<evidence type="ECO:0000313" key="2">
    <source>
        <dbReference type="Ensembl" id="ENSCCEP00000003197.1"/>
    </source>
</evidence>
<evidence type="ECO:0000259" key="1">
    <source>
        <dbReference type="Pfam" id="PF12998"/>
    </source>
</evidence>
<dbReference type="Proteomes" id="UP000694410">
    <property type="component" value="Unplaced"/>
</dbReference>
<organism evidence="2 3">
    <name type="scientific">Cyanistes caeruleus</name>
    <name type="common">Eurasian blue tit</name>
    <name type="synonym">Parus caeruleus</name>
    <dbReference type="NCBI Taxonomy" id="156563"/>
    <lineage>
        <taxon>Eukaryota</taxon>
        <taxon>Metazoa</taxon>
        <taxon>Chordata</taxon>
        <taxon>Craniata</taxon>
        <taxon>Vertebrata</taxon>
        <taxon>Euteleostomi</taxon>
        <taxon>Archelosauria</taxon>
        <taxon>Archosauria</taxon>
        <taxon>Dinosauria</taxon>
        <taxon>Saurischia</taxon>
        <taxon>Theropoda</taxon>
        <taxon>Coelurosauria</taxon>
        <taxon>Aves</taxon>
        <taxon>Neognathae</taxon>
        <taxon>Neoaves</taxon>
        <taxon>Telluraves</taxon>
        <taxon>Australaves</taxon>
        <taxon>Passeriformes</taxon>
        <taxon>Paridae</taxon>
        <taxon>Cyanistes</taxon>
    </lineage>
</organism>
<feature type="domain" description="Inhibitor of growth protein N-terminal histone-binding" evidence="1">
    <location>
        <begin position="7"/>
        <end position="43"/>
    </location>
</feature>
<dbReference type="Ensembl" id="ENSCCET00000005403.1">
    <property type="protein sequence ID" value="ENSCCEP00000003197.1"/>
    <property type="gene ID" value="ENSCCEG00000003601.1"/>
</dbReference>
<dbReference type="Gene3D" id="6.10.140.1740">
    <property type="match status" value="1"/>
</dbReference>
<name>A0A8C0Z949_CYACU</name>
<accession>A0A8C0Z949</accession>
<proteinExistence type="predicted"/>
<dbReference type="AlphaFoldDB" id="A0A8C0Z949"/>
<sequence>AAAGLNYVEDYLDSIESMPFDLQRNVSLMREIDAKYQGGGREVGCAVHKGGPSLAVGLRWKGFGVRKKVLGG</sequence>
<keyword evidence="3" id="KW-1185">Reference proteome</keyword>
<reference evidence="2" key="2">
    <citation type="submission" date="2025-09" db="UniProtKB">
        <authorList>
            <consortium name="Ensembl"/>
        </authorList>
    </citation>
    <scope>IDENTIFICATION</scope>
</reference>
<evidence type="ECO:0000313" key="3">
    <source>
        <dbReference type="Proteomes" id="UP000694410"/>
    </source>
</evidence>